<dbReference type="EMBL" id="JF836868">
    <property type="protein sequence ID" value="AEP95728.1"/>
    <property type="molecule type" value="Genomic_DNA"/>
</dbReference>
<proteinExistence type="predicted"/>
<name>G4XP84_STREE</name>
<evidence type="ECO:0000313" key="2">
    <source>
        <dbReference type="EMBL" id="AEP95728.1"/>
    </source>
</evidence>
<sequence>MLRKNLKYQIMTRVGTILAVLFFIILGIVVEVLF</sequence>
<keyword evidence="1" id="KW-1133">Transmembrane helix</keyword>
<organism evidence="2">
    <name type="scientific">Streptococcus pneumoniae</name>
    <dbReference type="NCBI Taxonomy" id="1313"/>
    <lineage>
        <taxon>Bacteria</taxon>
        <taxon>Bacillati</taxon>
        <taxon>Bacillota</taxon>
        <taxon>Bacilli</taxon>
        <taxon>Lactobacillales</taxon>
        <taxon>Streptococcaceae</taxon>
        <taxon>Streptococcus</taxon>
    </lineage>
</organism>
<keyword evidence="1" id="KW-0472">Membrane</keyword>
<keyword evidence="1" id="KW-0812">Transmembrane</keyword>
<reference evidence="2" key="1">
    <citation type="journal article" date="2011" name="PLoS ONE">
        <title>A New Variant of the Capsule 3 Cluster Occurs in Streptococcus pneumoniae from Deceased Wild Chimpanzees.</title>
        <authorList>
            <person name="Denapaite D."/>
            <person name="Hakenbeck R."/>
        </authorList>
    </citation>
    <scope>NUCLEOTIDE SEQUENCE</scope>
    <source>
        <strain evidence="2">5.7D</strain>
    </source>
</reference>
<accession>G4XP84</accession>
<evidence type="ECO:0000256" key="1">
    <source>
        <dbReference type="SAM" id="Phobius"/>
    </source>
</evidence>
<dbReference type="AlphaFoldDB" id="G4XP84"/>
<protein>
    <submittedName>
        <fullName evidence="2">Uncharacterized protein</fullName>
    </submittedName>
</protein>
<feature type="transmembrane region" description="Helical" evidence="1">
    <location>
        <begin position="12"/>
        <end position="33"/>
    </location>
</feature>